<dbReference type="AlphaFoldDB" id="A0ABD5U953"/>
<organism evidence="1 2">
    <name type="scientific">Halomarina ordinaria</name>
    <dbReference type="NCBI Taxonomy" id="3033939"/>
    <lineage>
        <taxon>Archaea</taxon>
        <taxon>Methanobacteriati</taxon>
        <taxon>Methanobacteriota</taxon>
        <taxon>Stenosarchaea group</taxon>
        <taxon>Halobacteria</taxon>
        <taxon>Halobacteriales</taxon>
        <taxon>Natronomonadaceae</taxon>
        <taxon>Halomarina</taxon>
    </lineage>
</organism>
<dbReference type="InterPro" id="IPR003787">
    <property type="entry name" value="Sulphur_relay_DsrE/F-like"/>
</dbReference>
<dbReference type="SUPFAM" id="SSF75169">
    <property type="entry name" value="DsrEFH-like"/>
    <property type="match status" value="1"/>
</dbReference>
<reference evidence="1 2" key="1">
    <citation type="journal article" date="2019" name="Int. J. Syst. Evol. Microbiol.">
        <title>The Global Catalogue of Microorganisms (GCM) 10K type strain sequencing project: providing services to taxonomists for standard genome sequencing and annotation.</title>
        <authorList>
            <consortium name="The Broad Institute Genomics Platform"/>
            <consortium name="The Broad Institute Genome Sequencing Center for Infectious Disease"/>
            <person name="Wu L."/>
            <person name="Ma J."/>
        </authorList>
    </citation>
    <scope>NUCLEOTIDE SEQUENCE [LARGE SCALE GENOMIC DNA]</scope>
    <source>
        <strain evidence="1 2">PSRA2</strain>
    </source>
</reference>
<dbReference type="InterPro" id="IPR027396">
    <property type="entry name" value="DsrEFH-like"/>
</dbReference>
<name>A0ABD5U953_9EURY</name>
<dbReference type="Gene3D" id="3.40.1260.10">
    <property type="entry name" value="DsrEFH-like"/>
    <property type="match status" value="1"/>
</dbReference>
<dbReference type="RefSeq" id="WP_304448515.1">
    <property type="nucleotide sequence ID" value="NZ_JARRAH010000001.1"/>
</dbReference>
<keyword evidence="2" id="KW-1185">Reference proteome</keyword>
<gene>
    <name evidence="1" type="ORF">ACFQHK_09985</name>
</gene>
<sequence>MKGRYAHVGIVLETDDPERVWNAFRLANTALDAEHTVEVFLLGDAVEAPDLEHETFNPHGVMRKYTRDGGELLACGTCLDSRDLDEDDLRPRATMGDYLRIVEDAEKVLTIG</sequence>
<comment type="caution">
    <text evidence="1">The sequence shown here is derived from an EMBL/GenBank/DDBJ whole genome shotgun (WGS) entry which is preliminary data.</text>
</comment>
<dbReference type="Proteomes" id="UP001596406">
    <property type="component" value="Unassembled WGS sequence"/>
</dbReference>
<dbReference type="Pfam" id="PF02635">
    <property type="entry name" value="DsrE"/>
    <property type="match status" value="1"/>
</dbReference>
<proteinExistence type="predicted"/>
<evidence type="ECO:0000313" key="2">
    <source>
        <dbReference type="Proteomes" id="UP001596406"/>
    </source>
</evidence>
<dbReference type="EMBL" id="JBHSXM010000001">
    <property type="protein sequence ID" value="MFC6836841.1"/>
    <property type="molecule type" value="Genomic_DNA"/>
</dbReference>
<evidence type="ECO:0000313" key="1">
    <source>
        <dbReference type="EMBL" id="MFC6836841.1"/>
    </source>
</evidence>
<accession>A0ABD5U953</accession>
<protein>
    <submittedName>
        <fullName evidence="1">DsrE family protein</fullName>
    </submittedName>
</protein>